<evidence type="ECO:0000256" key="2">
    <source>
        <dbReference type="ARBA" id="ARBA00022723"/>
    </source>
</evidence>
<protein>
    <submittedName>
        <fullName evidence="7">(2Fe-2S)-binding protein</fullName>
    </submittedName>
</protein>
<dbReference type="Gene3D" id="1.10.150.120">
    <property type="entry name" value="[2Fe-2S]-binding domain"/>
    <property type="match status" value="1"/>
</dbReference>
<evidence type="ECO:0000256" key="4">
    <source>
        <dbReference type="ARBA" id="ARBA00023004"/>
    </source>
</evidence>
<keyword evidence="5" id="KW-0411">Iron-sulfur</keyword>
<dbReference type="InterPro" id="IPR036884">
    <property type="entry name" value="2Fe-2S-bd_dom_sf"/>
</dbReference>
<dbReference type="InterPro" id="IPR006058">
    <property type="entry name" value="2Fe2S_fd_BS"/>
</dbReference>
<dbReference type="PANTHER" id="PTHR44379">
    <property type="entry name" value="OXIDOREDUCTASE WITH IRON-SULFUR SUBUNIT"/>
    <property type="match status" value="1"/>
</dbReference>
<keyword evidence="4" id="KW-0408">Iron</keyword>
<feature type="domain" description="2Fe-2S ferredoxin-type" evidence="6">
    <location>
        <begin position="7"/>
        <end position="83"/>
    </location>
</feature>
<keyword evidence="1" id="KW-0001">2Fe-2S</keyword>
<dbReference type="SUPFAM" id="SSF47741">
    <property type="entry name" value="CO dehydrogenase ISP C-domain like"/>
    <property type="match status" value="1"/>
</dbReference>
<dbReference type="PROSITE" id="PS51085">
    <property type="entry name" value="2FE2S_FER_2"/>
    <property type="match status" value="1"/>
</dbReference>
<dbReference type="InterPro" id="IPR036010">
    <property type="entry name" value="2Fe-2S_ferredoxin-like_sf"/>
</dbReference>
<dbReference type="Gene3D" id="3.10.20.30">
    <property type="match status" value="1"/>
</dbReference>
<dbReference type="Pfam" id="PF00111">
    <property type="entry name" value="Fer2"/>
    <property type="match status" value="1"/>
</dbReference>
<dbReference type="SUPFAM" id="SSF54292">
    <property type="entry name" value="2Fe-2S ferredoxin-like"/>
    <property type="match status" value="1"/>
</dbReference>
<organism evidence="7 8">
    <name type="scientific">Tigheibacillus jepli</name>
    <dbReference type="NCBI Taxonomy" id="3035914"/>
    <lineage>
        <taxon>Bacteria</taxon>
        <taxon>Bacillati</taxon>
        <taxon>Bacillota</taxon>
        <taxon>Bacilli</taxon>
        <taxon>Bacillales</taxon>
        <taxon>Bacillaceae</taxon>
        <taxon>Tigheibacillus</taxon>
    </lineage>
</organism>
<dbReference type="InterPro" id="IPR051452">
    <property type="entry name" value="Diverse_Oxidoreductases"/>
</dbReference>
<sequence length="158" mass="17531">MDKGYFNLVDFRANGVPYQLFVRNADTLLHILREELGLMSVKPGCENGDCGSCTVLMDNVPVNACHMLAVEADSHHITTIEGLEDTKLQEAFIANHALQCGYCTPGFILNAHALLSHHPDADEQKINEWLESNICRCTGYQEIKEAIQTVQKELEGNG</sequence>
<evidence type="ECO:0000313" key="8">
    <source>
        <dbReference type="Proteomes" id="UP001228376"/>
    </source>
</evidence>
<evidence type="ECO:0000256" key="3">
    <source>
        <dbReference type="ARBA" id="ARBA00023002"/>
    </source>
</evidence>
<accession>A0ABU5CI63</accession>
<dbReference type="EMBL" id="JAROCA020000001">
    <property type="protein sequence ID" value="MDY0405656.1"/>
    <property type="molecule type" value="Genomic_DNA"/>
</dbReference>
<evidence type="ECO:0000313" key="7">
    <source>
        <dbReference type="EMBL" id="MDY0405656.1"/>
    </source>
</evidence>
<dbReference type="RefSeq" id="WP_306067088.1">
    <property type="nucleotide sequence ID" value="NZ_JAROCA020000001.1"/>
</dbReference>
<evidence type="ECO:0000256" key="1">
    <source>
        <dbReference type="ARBA" id="ARBA00022714"/>
    </source>
</evidence>
<proteinExistence type="predicted"/>
<dbReference type="PANTHER" id="PTHR44379:SF7">
    <property type="entry name" value="XANTHINE DEHYDROGENASE SUBUNIT E-RELATED"/>
    <property type="match status" value="1"/>
</dbReference>
<dbReference type="Pfam" id="PF01799">
    <property type="entry name" value="Fer2_2"/>
    <property type="match status" value="1"/>
</dbReference>
<evidence type="ECO:0000256" key="5">
    <source>
        <dbReference type="ARBA" id="ARBA00023014"/>
    </source>
</evidence>
<evidence type="ECO:0000259" key="6">
    <source>
        <dbReference type="PROSITE" id="PS51085"/>
    </source>
</evidence>
<dbReference type="PROSITE" id="PS00197">
    <property type="entry name" value="2FE2S_FER_1"/>
    <property type="match status" value="1"/>
</dbReference>
<name>A0ABU5CI63_9BACI</name>
<dbReference type="InterPro" id="IPR012675">
    <property type="entry name" value="Beta-grasp_dom_sf"/>
</dbReference>
<dbReference type="Proteomes" id="UP001228376">
    <property type="component" value="Unassembled WGS sequence"/>
</dbReference>
<gene>
    <name evidence="7" type="ORF">P5G51_009845</name>
</gene>
<keyword evidence="3" id="KW-0560">Oxidoreductase</keyword>
<dbReference type="InterPro" id="IPR002888">
    <property type="entry name" value="2Fe-2S-bd"/>
</dbReference>
<comment type="caution">
    <text evidence="7">The sequence shown here is derived from an EMBL/GenBank/DDBJ whole genome shotgun (WGS) entry which is preliminary data.</text>
</comment>
<reference evidence="7 8" key="1">
    <citation type="submission" date="2023-10" db="EMBL/GenBank/DDBJ databases">
        <title>179-bfca-hs.</title>
        <authorList>
            <person name="Miliotis G."/>
            <person name="Sengupta P."/>
            <person name="Hameed A."/>
            <person name="Chuvochina M."/>
            <person name="Mcdonagh F."/>
            <person name="Simpson A.C."/>
            <person name="Singh N.K."/>
            <person name="Rekha P.D."/>
            <person name="Raman K."/>
            <person name="Hugenholtz P."/>
            <person name="Venkateswaran K."/>
        </authorList>
    </citation>
    <scope>NUCLEOTIDE SEQUENCE [LARGE SCALE GENOMIC DNA]</scope>
    <source>
        <strain evidence="7 8">179-BFC-A-HS</strain>
    </source>
</reference>
<dbReference type="InterPro" id="IPR001041">
    <property type="entry name" value="2Fe-2S_ferredoxin-type"/>
</dbReference>
<keyword evidence="2" id="KW-0479">Metal-binding</keyword>
<keyword evidence="8" id="KW-1185">Reference proteome</keyword>